<sequence>MVEGESGTLYRLIPLLQSRIAALFLPFVNNFLQNFLFNRSKNTQTRCG</sequence>
<dbReference type="EMBL" id="CAKMTQ010000010">
    <property type="protein sequence ID" value="CAH1524625.1"/>
    <property type="molecule type" value="Genomic_DNA"/>
</dbReference>
<keyword evidence="1" id="KW-1133">Transmembrane helix</keyword>
<keyword evidence="1" id="KW-0472">Membrane</keyword>
<keyword evidence="1" id="KW-0812">Transmembrane</keyword>
<feature type="transmembrane region" description="Helical" evidence="1">
    <location>
        <begin position="12"/>
        <end position="32"/>
    </location>
</feature>
<evidence type="ECO:0000256" key="1">
    <source>
        <dbReference type="SAM" id="Phobius"/>
    </source>
</evidence>
<dbReference type="AlphaFoldDB" id="A0AAU9Q3M0"/>
<accession>A0AAU9Q3M0</accession>
<evidence type="ECO:0000313" key="2">
    <source>
        <dbReference type="EMBL" id="CAH1524625.1"/>
    </source>
</evidence>
<name>A0AAU9Q3M0_9VIBR</name>
<dbReference type="Proteomes" id="UP001295420">
    <property type="component" value="Unassembled WGS sequence"/>
</dbReference>
<gene>
    <name evidence="2" type="ORF">THF1D04_180052</name>
</gene>
<proteinExistence type="predicted"/>
<comment type="caution">
    <text evidence="2">The sequence shown here is derived from an EMBL/GenBank/DDBJ whole genome shotgun (WGS) entry which is preliminary data.</text>
</comment>
<organism evidence="2 3">
    <name type="scientific">Vibrio owensii</name>
    <dbReference type="NCBI Taxonomy" id="696485"/>
    <lineage>
        <taxon>Bacteria</taxon>
        <taxon>Pseudomonadati</taxon>
        <taxon>Pseudomonadota</taxon>
        <taxon>Gammaproteobacteria</taxon>
        <taxon>Vibrionales</taxon>
        <taxon>Vibrionaceae</taxon>
        <taxon>Vibrio</taxon>
    </lineage>
</organism>
<protein>
    <submittedName>
        <fullName evidence="2">Uncharacterized protein</fullName>
    </submittedName>
</protein>
<reference evidence="2" key="1">
    <citation type="submission" date="2022-01" db="EMBL/GenBank/DDBJ databases">
        <authorList>
            <person name="Lagorce A."/>
        </authorList>
    </citation>
    <scope>NUCLEOTIDE SEQUENCE</scope>
    <source>
        <strain evidence="2">Th15_F1_D04</strain>
    </source>
</reference>
<evidence type="ECO:0000313" key="3">
    <source>
        <dbReference type="Proteomes" id="UP001295420"/>
    </source>
</evidence>